<gene>
    <name evidence="1" type="ORF">EVAR_4803_1</name>
</gene>
<protein>
    <submittedName>
        <fullName evidence="1">Uncharacterized protein</fullName>
    </submittedName>
</protein>
<reference evidence="1 2" key="1">
    <citation type="journal article" date="2019" name="Commun. Biol.">
        <title>The bagworm genome reveals a unique fibroin gene that provides high tensile strength.</title>
        <authorList>
            <person name="Kono N."/>
            <person name="Nakamura H."/>
            <person name="Ohtoshi R."/>
            <person name="Tomita M."/>
            <person name="Numata K."/>
            <person name="Arakawa K."/>
        </authorList>
    </citation>
    <scope>NUCLEOTIDE SEQUENCE [LARGE SCALE GENOMIC DNA]</scope>
</reference>
<dbReference type="EMBL" id="BGZK01000026">
    <property type="protein sequence ID" value="GBP07442.1"/>
    <property type="molecule type" value="Genomic_DNA"/>
</dbReference>
<evidence type="ECO:0000313" key="1">
    <source>
        <dbReference type="EMBL" id="GBP07442.1"/>
    </source>
</evidence>
<name>A0A4C1SZ09_EUMVA</name>
<accession>A0A4C1SZ09</accession>
<sequence length="111" mass="12249">MAMWIKRIFSRDIWAITGSDTRSGAARTRLAPADATSPAGALDHEPYNECYFSPLYAGPFFIYSPRRPRGGAGGAGGAPRTPRIRFSVKLRISKLCYRENAAALHRDGHRP</sequence>
<keyword evidence="2" id="KW-1185">Reference proteome</keyword>
<dbReference type="Proteomes" id="UP000299102">
    <property type="component" value="Unassembled WGS sequence"/>
</dbReference>
<evidence type="ECO:0000313" key="2">
    <source>
        <dbReference type="Proteomes" id="UP000299102"/>
    </source>
</evidence>
<comment type="caution">
    <text evidence="1">The sequence shown here is derived from an EMBL/GenBank/DDBJ whole genome shotgun (WGS) entry which is preliminary data.</text>
</comment>
<proteinExistence type="predicted"/>
<dbReference type="AlphaFoldDB" id="A0A4C1SZ09"/>
<organism evidence="1 2">
    <name type="scientific">Eumeta variegata</name>
    <name type="common">Bagworm moth</name>
    <name type="synonym">Eumeta japonica</name>
    <dbReference type="NCBI Taxonomy" id="151549"/>
    <lineage>
        <taxon>Eukaryota</taxon>
        <taxon>Metazoa</taxon>
        <taxon>Ecdysozoa</taxon>
        <taxon>Arthropoda</taxon>
        <taxon>Hexapoda</taxon>
        <taxon>Insecta</taxon>
        <taxon>Pterygota</taxon>
        <taxon>Neoptera</taxon>
        <taxon>Endopterygota</taxon>
        <taxon>Lepidoptera</taxon>
        <taxon>Glossata</taxon>
        <taxon>Ditrysia</taxon>
        <taxon>Tineoidea</taxon>
        <taxon>Psychidae</taxon>
        <taxon>Oiketicinae</taxon>
        <taxon>Eumeta</taxon>
    </lineage>
</organism>